<dbReference type="Gene3D" id="3.90.550.10">
    <property type="entry name" value="Spore Coat Polysaccharide Biosynthesis Protein SpsA, Chain A"/>
    <property type="match status" value="1"/>
</dbReference>
<dbReference type="InterPro" id="IPR029044">
    <property type="entry name" value="Nucleotide-diphossugar_trans"/>
</dbReference>
<dbReference type="PANTHER" id="PTHR48090">
    <property type="entry name" value="UNDECAPRENYL-PHOSPHATE 4-DEOXY-4-FORMAMIDO-L-ARABINOSE TRANSFERASE-RELATED"/>
    <property type="match status" value="1"/>
</dbReference>
<reference evidence="2" key="1">
    <citation type="submission" date="2018-06" db="EMBL/GenBank/DDBJ databases">
        <authorList>
            <person name="Zhirakovskaya E."/>
        </authorList>
    </citation>
    <scope>NUCLEOTIDE SEQUENCE</scope>
</reference>
<dbReference type="EMBL" id="UOGD01000238">
    <property type="protein sequence ID" value="VAX22999.1"/>
    <property type="molecule type" value="Genomic_DNA"/>
</dbReference>
<organism evidence="2">
    <name type="scientific">hydrothermal vent metagenome</name>
    <dbReference type="NCBI Taxonomy" id="652676"/>
    <lineage>
        <taxon>unclassified sequences</taxon>
        <taxon>metagenomes</taxon>
        <taxon>ecological metagenomes</taxon>
    </lineage>
</organism>
<protein>
    <recommendedName>
        <fullName evidence="1">Glycosyltransferase 2-like domain-containing protein</fullName>
    </recommendedName>
</protein>
<dbReference type="InterPro" id="IPR001173">
    <property type="entry name" value="Glyco_trans_2-like"/>
</dbReference>
<dbReference type="Pfam" id="PF00535">
    <property type="entry name" value="Glycos_transf_2"/>
    <property type="match status" value="1"/>
</dbReference>
<proteinExistence type="predicted"/>
<dbReference type="AlphaFoldDB" id="A0A3B1BYG1"/>
<sequence>MISSRKPNSICAVIPIYNEAAHLDSVIPEVHKYTDHLICVDDGSTDSTHEELERYKYVKVISLDKNMGKGKALFYGLSESIKLGSEITITLDADGQHDPSLISSFISKLESNDLVLGNRMNNLNKMPPQRIVSNTITSWLLTKKLGVKIIDSQSGFRAYKTNALKDILPESSGFEAETEMLIKAGKKKLKIGHINIPTIYNENKSKIKPIRTILGFIKVYLRY</sequence>
<name>A0A3B1BYG1_9ZZZZ</name>
<dbReference type="CDD" id="cd04179">
    <property type="entry name" value="DPM_DPG-synthase_like"/>
    <property type="match status" value="1"/>
</dbReference>
<feature type="domain" description="Glycosyltransferase 2-like" evidence="1">
    <location>
        <begin position="12"/>
        <end position="167"/>
    </location>
</feature>
<accession>A0A3B1BYG1</accession>
<gene>
    <name evidence="2" type="ORF">MNBD_IGNAVI01-724</name>
</gene>
<dbReference type="SUPFAM" id="SSF53448">
    <property type="entry name" value="Nucleotide-diphospho-sugar transferases"/>
    <property type="match status" value="1"/>
</dbReference>
<evidence type="ECO:0000313" key="2">
    <source>
        <dbReference type="EMBL" id="VAX22999.1"/>
    </source>
</evidence>
<evidence type="ECO:0000259" key="1">
    <source>
        <dbReference type="Pfam" id="PF00535"/>
    </source>
</evidence>
<dbReference type="InterPro" id="IPR050256">
    <property type="entry name" value="Glycosyltransferase_2"/>
</dbReference>